<dbReference type="NCBIfam" id="NF005312">
    <property type="entry name" value="PRK06846.1"/>
    <property type="match status" value="1"/>
</dbReference>
<organism evidence="2 3">
    <name type="scientific">Carnobacterium maltaromaticum</name>
    <name type="common">Carnobacterium piscicola</name>
    <dbReference type="NCBI Taxonomy" id="2751"/>
    <lineage>
        <taxon>Bacteria</taxon>
        <taxon>Bacillati</taxon>
        <taxon>Bacillota</taxon>
        <taxon>Bacilli</taxon>
        <taxon>Lactobacillales</taxon>
        <taxon>Carnobacteriaceae</taxon>
        <taxon>Carnobacterium</taxon>
    </lineage>
</organism>
<dbReference type="EMBL" id="JAVBVO010000002">
    <property type="protein sequence ID" value="MDZ5757846.1"/>
    <property type="molecule type" value="Genomic_DNA"/>
</dbReference>
<proteinExistence type="predicted"/>
<evidence type="ECO:0000259" key="1">
    <source>
        <dbReference type="Pfam" id="PF07969"/>
    </source>
</evidence>
<dbReference type="SUPFAM" id="SSF51338">
    <property type="entry name" value="Composite domain of metallo-dependent hydrolases"/>
    <property type="match status" value="1"/>
</dbReference>
<dbReference type="GO" id="GO:0016814">
    <property type="term" value="F:hydrolase activity, acting on carbon-nitrogen (but not peptide) bonds, in cyclic amidines"/>
    <property type="evidence" value="ECO:0007669"/>
    <property type="project" value="TreeGrafter"/>
</dbReference>
<dbReference type="Gene3D" id="2.30.40.10">
    <property type="entry name" value="Urease, subunit C, domain 1"/>
    <property type="match status" value="1"/>
</dbReference>
<dbReference type="RefSeq" id="WP_322808551.1">
    <property type="nucleotide sequence ID" value="NZ_JAVBVO010000002.1"/>
</dbReference>
<dbReference type="InterPro" id="IPR052349">
    <property type="entry name" value="Metallo-hydrolase_Enzymes"/>
</dbReference>
<protein>
    <submittedName>
        <fullName evidence="2">Amidohydrolase</fullName>
    </submittedName>
</protein>
<dbReference type="SUPFAM" id="SSF51556">
    <property type="entry name" value="Metallo-dependent hydrolases"/>
    <property type="match status" value="1"/>
</dbReference>
<comment type="caution">
    <text evidence="2">The sequence shown here is derived from an EMBL/GenBank/DDBJ whole genome shotgun (WGS) entry which is preliminary data.</text>
</comment>
<gene>
    <name evidence="2" type="ORF">RAK27_04165</name>
</gene>
<sequence>MTRKKWLQNVRVETGYEYEGETIVGTKTELVDLLIQEGLIKQILPSNSVIREDAEYYDAKGLLALPGFIEKHSHLDKSRLGTNWQAVTKVPSIIQRFESEMVELEKLPLSVSQRAEVLLNRYLTNGITKIRSHVDVHPTAGLHYFSSVKEVLDNYQEKLSAEIVAFPQHGLLRSNSIELMQEALTKGATIVGGVDPTAVDGDMKKSLEATFSLANQNEAGIDIHLHERGEMGLKTIEYFLSLVENHKLQGKVAISHAFALGDVSGSQKAELFQRLAENQVEIMTSVPITGVIPPVMDLKAAGVKVSVGCDNIFDNWSPYGNGDILERVGRLGEVFGQVTEQELSQTLGFITDGVTPLNPNGKQVWPVVGDKADFVFVEASCSAEAVAWNSKKVIVMHQGEPTHGSF</sequence>
<dbReference type="PANTHER" id="PTHR32027">
    <property type="entry name" value="CYTOSINE DEAMINASE"/>
    <property type="match status" value="1"/>
</dbReference>
<dbReference type="Pfam" id="PF07969">
    <property type="entry name" value="Amidohydro_3"/>
    <property type="match status" value="1"/>
</dbReference>
<dbReference type="InterPro" id="IPR013108">
    <property type="entry name" value="Amidohydro_3"/>
</dbReference>
<name>A0AAW9JYR7_CARML</name>
<feature type="domain" description="Amidohydrolase 3" evidence="1">
    <location>
        <begin position="135"/>
        <end position="378"/>
    </location>
</feature>
<dbReference type="Gene3D" id="3.20.20.140">
    <property type="entry name" value="Metal-dependent hydrolases"/>
    <property type="match status" value="1"/>
</dbReference>
<accession>A0AAW9JYR7</accession>
<evidence type="ECO:0000313" key="3">
    <source>
        <dbReference type="Proteomes" id="UP001290462"/>
    </source>
</evidence>
<dbReference type="InterPro" id="IPR032466">
    <property type="entry name" value="Metal_Hydrolase"/>
</dbReference>
<dbReference type="CDD" id="cd01293">
    <property type="entry name" value="Bact_CD"/>
    <property type="match status" value="1"/>
</dbReference>
<dbReference type="AlphaFoldDB" id="A0AAW9JYR7"/>
<evidence type="ECO:0000313" key="2">
    <source>
        <dbReference type="EMBL" id="MDZ5757846.1"/>
    </source>
</evidence>
<reference evidence="2" key="1">
    <citation type="submission" date="2023-08" db="EMBL/GenBank/DDBJ databases">
        <title>Genomic characterization of piscicolin 126 produced by Carnobacterium maltaromaticum CM22 strain isolated from salmon (Salmo salar).</title>
        <authorList>
            <person name="Gonzalez-Gragera E."/>
            <person name="Garcia-Lopez J.D."/>
            <person name="Teso-Perez C."/>
            <person name="Gimenez-Hernandez I."/>
            <person name="Peralta-Sanchez J.M."/>
            <person name="Valdivia E."/>
            <person name="Montalban-Lopez M."/>
            <person name="Martin-Platero A.M."/>
            <person name="Banos A."/>
            <person name="Martinez-Bueno M."/>
        </authorList>
    </citation>
    <scope>NUCLEOTIDE SEQUENCE</scope>
    <source>
        <strain evidence="2">CM22</strain>
    </source>
</reference>
<dbReference type="PANTHER" id="PTHR32027:SF9">
    <property type="entry name" value="BLL3847 PROTEIN"/>
    <property type="match status" value="1"/>
</dbReference>
<dbReference type="InterPro" id="IPR011059">
    <property type="entry name" value="Metal-dep_hydrolase_composite"/>
</dbReference>
<dbReference type="Proteomes" id="UP001290462">
    <property type="component" value="Unassembled WGS sequence"/>
</dbReference>